<protein>
    <submittedName>
        <fullName evidence="2">Uncharacterized protein</fullName>
    </submittedName>
</protein>
<comment type="caution">
    <text evidence="2">The sequence shown here is derived from an EMBL/GenBank/DDBJ whole genome shotgun (WGS) entry which is preliminary data.</text>
</comment>
<sequence>MLSDNTGSPTEVSHHILGRGTRAESTTDTSLICDPSRCRSPAVKEKVNHHKKQRQRTFNPVSPPPPEPRGNLKEN</sequence>
<feature type="region of interest" description="Disordered" evidence="1">
    <location>
        <begin position="1"/>
        <end position="75"/>
    </location>
</feature>
<organism evidence="2 3">
    <name type="scientific">Nephila pilipes</name>
    <name type="common">Giant wood spider</name>
    <name type="synonym">Nephila maculata</name>
    <dbReference type="NCBI Taxonomy" id="299642"/>
    <lineage>
        <taxon>Eukaryota</taxon>
        <taxon>Metazoa</taxon>
        <taxon>Ecdysozoa</taxon>
        <taxon>Arthropoda</taxon>
        <taxon>Chelicerata</taxon>
        <taxon>Arachnida</taxon>
        <taxon>Araneae</taxon>
        <taxon>Araneomorphae</taxon>
        <taxon>Entelegynae</taxon>
        <taxon>Araneoidea</taxon>
        <taxon>Nephilidae</taxon>
        <taxon>Nephila</taxon>
    </lineage>
</organism>
<reference evidence="2" key="1">
    <citation type="submission" date="2020-08" db="EMBL/GenBank/DDBJ databases">
        <title>Multicomponent nature underlies the extraordinary mechanical properties of spider dragline silk.</title>
        <authorList>
            <person name="Kono N."/>
            <person name="Nakamura H."/>
            <person name="Mori M."/>
            <person name="Yoshida Y."/>
            <person name="Ohtoshi R."/>
            <person name="Malay A.D."/>
            <person name="Moran D.A.P."/>
            <person name="Tomita M."/>
            <person name="Numata K."/>
            <person name="Arakawa K."/>
        </authorList>
    </citation>
    <scope>NUCLEOTIDE SEQUENCE</scope>
</reference>
<dbReference type="AlphaFoldDB" id="A0A8X6JTH7"/>
<dbReference type="Proteomes" id="UP000887013">
    <property type="component" value="Unassembled WGS sequence"/>
</dbReference>
<proteinExistence type="predicted"/>
<evidence type="ECO:0000313" key="2">
    <source>
        <dbReference type="EMBL" id="GFS35865.1"/>
    </source>
</evidence>
<dbReference type="EMBL" id="BMAW01088650">
    <property type="protein sequence ID" value="GFS35865.1"/>
    <property type="molecule type" value="Genomic_DNA"/>
</dbReference>
<name>A0A8X6JTH7_NEPPI</name>
<keyword evidence="3" id="KW-1185">Reference proteome</keyword>
<gene>
    <name evidence="2" type="ORF">NPIL_49171</name>
</gene>
<feature type="compositionally biased region" description="Polar residues" evidence="1">
    <location>
        <begin position="1"/>
        <end position="11"/>
    </location>
</feature>
<evidence type="ECO:0000313" key="3">
    <source>
        <dbReference type="Proteomes" id="UP000887013"/>
    </source>
</evidence>
<accession>A0A8X6JTH7</accession>
<evidence type="ECO:0000256" key="1">
    <source>
        <dbReference type="SAM" id="MobiDB-lite"/>
    </source>
</evidence>